<evidence type="ECO:0000313" key="3">
    <source>
        <dbReference type="Proteomes" id="UP000078287"/>
    </source>
</evidence>
<dbReference type="OrthoDB" id="154769at2"/>
<name>A0A178M4L4_9CHLR</name>
<keyword evidence="3" id="KW-1185">Reference proteome</keyword>
<evidence type="ECO:0008006" key="4">
    <source>
        <dbReference type="Google" id="ProtNLM"/>
    </source>
</evidence>
<accession>A0A178M4L4</accession>
<evidence type="ECO:0000313" key="2">
    <source>
        <dbReference type="EMBL" id="OAN43692.1"/>
    </source>
</evidence>
<reference evidence="2 3" key="1">
    <citation type="submission" date="2016-04" db="EMBL/GenBank/DDBJ databases">
        <title>Chloroflexus islandicus sp. nov., a thermophilic filamentous anoxygenic phototrophic bacterium from geyser Strokkur (Iceland).</title>
        <authorList>
            <person name="Gaisin V.A."/>
            <person name="Kalashnikov A.M."/>
            <person name="Sukhacheva M.V."/>
            <person name="Grouzdev D.S."/>
            <person name="Ivanov T.M."/>
            <person name="Kuznetsov B."/>
            <person name="Gorlenko V.M."/>
        </authorList>
    </citation>
    <scope>NUCLEOTIDE SEQUENCE [LARGE SCALE GENOMIC DNA]</scope>
    <source>
        <strain evidence="3">isl-2</strain>
    </source>
</reference>
<sequence>MTALFVALGIAIITLLFILLWYVPHLLQQQAARSEQESSQLRLMLLDMLNEQEAVMQRQSQLSAAMTNLQQQLAQLTATPPQRAGGEIDITAVRQLEERITALQQQIQRWIESRGQQQRQHEVNDNEAWANLLSLLAAIQERIAHLSTERTAVSAGLQARALLEELEQEMAHLRSISEDIATLQWRLRRSLHERETSVAQLRARAVNSSSTARPA</sequence>
<comment type="caution">
    <text evidence="2">The sequence shown here is derived from an EMBL/GenBank/DDBJ whole genome shotgun (WGS) entry which is preliminary data.</text>
</comment>
<organism evidence="2 3">
    <name type="scientific">Chloroflexus islandicus</name>
    <dbReference type="NCBI Taxonomy" id="1707952"/>
    <lineage>
        <taxon>Bacteria</taxon>
        <taxon>Bacillati</taxon>
        <taxon>Chloroflexota</taxon>
        <taxon>Chloroflexia</taxon>
        <taxon>Chloroflexales</taxon>
        <taxon>Chloroflexineae</taxon>
        <taxon>Chloroflexaceae</taxon>
        <taxon>Chloroflexus</taxon>
    </lineage>
</organism>
<gene>
    <name evidence="2" type="ORF">A6A03_18025</name>
</gene>
<dbReference type="Proteomes" id="UP000078287">
    <property type="component" value="Unassembled WGS sequence"/>
</dbReference>
<dbReference type="STRING" id="1707952.A6A03_18025"/>
<dbReference type="AlphaFoldDB" id="A0A178M4L4"/>
<protein>
    <recommendedName>
        <fullName evidence="4">DNA recombination protein RmuC</fullName>
    </recommendedName>
</protein>
<evidence type="ECO:0000256" key="1">
    <source>
        <dbReference type="SAM" id="Coils"/>
    </source>
</evidence>
<keyword evidence="1" id="KW-0175">Coiled coil</keyword>
<dbReference type="EMBL" id="LWQS01000076">
    <property type="protein sequence ID" value="OAN43692.1"/>
    <property type="molecule type" value="Genomic_DNA"/>
</dbReference>
<dbReference type="RefSeq" id="WP_066790007.1">
    <property type="nucleotide sequence ID" value="NZ_LWQS01000076.1"/>
</dbReference>
<proteinExistence type="predicted"/>
<feature type="coiled-coil region" evidence="1">
    <location>
        <begin position="59"/>
        <end position="113"/>
    </location>
</feature>